<proteinExistence type="predicted"/>
<dbReference type="Proteomes" id="UP001060085">
    <property type="component" value="Linkage Group LG01"/>
</dbReference>
<keyword evidence="2" id="KW-1185">Reference proteome</keyword>
<reference evidence="2" key="1">
    <citation type="journal article" date="2023" name="Nat. Plants">
        <title>Single-cell RNA sequencing provides a high-resolution roadmap for understanding the multicellular compartmentation of specialized metabolism.</title>
        <authorList>
            <person name="Sun S."/>
            <person name="Shen X."/>
            <person name="Li Y."/>
            <person name="Li Y."/>
            <person name="Wang S."/>
            <person name="Li R."/>
            <person name="Zhang H."/>
            <person name="Shen G."/>
            <person name="Guo B."/>
            <person name="Wei J."/>
            <person name="Xu J."/>
            <person name="St-Pierre B."/>
            <person name="Chen S."/>
            <person name="Sun C."/>
        </authorList>
    </citation>
    <scope>NUCLEOTIDE SEQUENCE [LARGE SCALE GENOMIC DNA]</scope>
</reference>
<evidence type="ECO:0000313" key="1">
    <source>
        <dbReference type="EMBL" id="KAI5680080.1"/>
    </source>
</evidence>
<sequence>MARNLRFLVLLLSVASICEAAVFNPISDSHRSAALELFTPVDGSFKSLEETYEALRTFEVIGIDKKHEIRASTCQTVVDTLGSSSSALNDVFQALRANRILNCELNDEAFSGIVPRLKDSVNEANTLLDFYHSIGSLKLIKDQAVEVDVHLGDDADGTFRAVKALSQSDGRWRYSSSNPESSNQAAGIALETLAGVISLASQEIDQSLIDNLKKDLLKLFDGIERYDDGSCYFDEKLVDAQANEGPISASSSVVRGLTALATSSSESLNLPGDKILCLAKFFLGIGIPGTPKDLYHQIDALACLENNRVSIPLILSLPATVVSLTRKDQLKVRVNTVLGSAAPPLSVKLMQIFTSGSKDASVIVQELKFDNETNLHVLETFPKIVDIGLYTFSFEIFLHDTEDKKLYATGGRTKVPIYVTGVVNIDQAEIAIVDSDIGSVETKKKLDLSGENSIALQANHLQKLQLIFQLTTPSGHAFKPHQAFLRLSHESGVDHIFLVGSSGKKFEIILDFLGLVEKFFYLSGRYDIQLAVGDSVMENSLFKTLGHLELDLPDPPEKAARPPPQPVDPYSRYGPKAEITHIFRSPEKRPPKELSLAFSGLVLLPLLGFLGGLLALRVNFSNFPRSTVPATFAILFHAGIAAVLSLYLLFWLKLDLFTTLKVLGFLGIFLMFVGHKTLSHLASTTAKLKSA</sequence>
<accession>A0ACC0C5C2</accession>
<comment type="caution">
    <text evidence="1">The sequence shown here is derived from an EMBL/GenBank/DDBJ whole genome shotgun (WGS) entry which is preliminary data.</text>
</comment>
<dbReference type="EMBL" id="CM044701">
    <property type="protein sequence ID" value="KAI5680080.1"/>
    <property type="molecule type" value="Genomic_DNA"/>
</dbReference>
<gene>
    <name evidence="1" type="ORF">M9H77_01307</name>
</gene>
<evidence type="ECO:0000313" key="2">
    <source>
        <dbReference type="Proteomes" id="UP001060085"/>
    </source>
</evidence>
<organism evidence="1 2">
    <name type="scientific">Catharanthus roseus</name>
    <name type="common">Madagascar periwinkle</name>
    <name type="synonym">Vinca rosea</name>
    <dbReference type="NCBI Taxonomy" id="4058"/>
    <lineage>
        <taxon>Eukaryota</taxon>
        <taxon>Viridiplantae</taxon>
        <taxon>Streptophyta</taxon>
        <taxon>Embryophyta</taxon>
        <taxon>Tracheophyta</taxon>
        <taxon>Spermatophyta</taxon>
        <taxon>Magnoliopsida</taxon>
        <taxon>eudicotyledons</taxon>
        <taxon>Gunneridae</taxon>
        <taxon>Pentapetalae</taxon>
        <taxon>asterids</taxon>
        <taxon>lamiids</taxon>
        <taxon>Gentianales</taxon>
        <taxon>Apocynaceae</taxon>
        <taxon>Rauvolfioideae</taxon>
        <taxon>Vinceae</taxon>
        <taxon>Catharanthinae</taxon>
        <taxon>Catharanthus</taxon>
    </lineage>
</organism>
<protein>
    <submittedName>
        <fullName evidence="1">Uncharacterized protein</fullName>
    </submittedName>
</protein>
<name>A0ACC0C5C2_CATRO</name>